<dbReference type="AlphaFoldDB" id="A0A835W7C9"/>
<name>A0A835W7C9_9CHLO</name>
<keyword evidence="2" id="KW-1185">Reference proteome</keyword>
<dbReference type="Proteomes" id="UP000613740">
    <property type="component" value="Unassembled WGS sequence"/>
</dbReference>
<evidence type="ECO:0000313" key="2">
    <source>
        <dbReference type="Proteomes" id="UP000613740"/>
    </source>
</evidence>
<dbReference type="EMBL" id="JAEHOD010000044">
    <property type="protein sequence ID" value="KAG2438266.1"/>
    <property type="molecule type" value="Genomic_DNA"/>
</dbReference>
<accession>A0A835W7C9</accession>
<organism evidence="1 2">
    <name type="scientific">Chlamydomonas schloesseri</name>
    <dbReference type="NCBI Taxonomy" id="2026947"/>
    <lineage>
        <taxon>Eukaryota</taxon>
        <taxon>Viridiplantae</taxon>
        <taxon>Chlorophyta</taxon>
        <taxon>core chlorophytes</taxon>
        <taxon>Chlorophyceae</taxon>
        <taxon>CS clade</taxon>
        <taxon>Chlamydomonadales</taxon>
        <taxon>Chlamydomonadaceae</taxon>
        <taxon>Chlamydomonas</taxon>
    </lineage>
</organism>
<protein>
    <submittedName>
        <fullName evidence="1">Uncharacterized protein</fullName>
    </submittedName>
</protein>
<comment type="caution">
    <text evidence="1">The sequence shown here is derived from an EMBL/GenBank/DDBJ whole genome shotgun (WGS) entry which is preliminary data.</text>
</comment>
<reference evidence="1" key="1">
    <citation type="journal article" date="2020" name="bioRxiv">
        <title>Comparative genomics of Chlamydomonas.</title>
        <authorList>
            <person name="Craig R.J."/>
            <person name="Hasan A.R."/>
            <person name="Ness R.W."/>
            <person name="Keightley P.D."/>
        </authorList>
    </citation>
    <scope>NUCLEOTIDE SEQUENCE</scope>
    <source>
        <strain evidence="1">CCAP 11/173</strain>
    </source>
</reference>
<gene>
    <name evidence="1" type="ORF">HYH02_010964</name>
</gene>
<sequence length="121" mass="13181">MPAMPITFGASKHRHIHSIAPATAGRKLRALTEAYPSSEVREEIIRVLLKRPETLLGLTPKTVCSRITAIENLLPPPARLQVAAGSTLAAWKLVARQPALLKVRPARLAAKLKALQRLTGR</sequence>
<evidence type="ECO:0000313" key="1">
    <source>
        <dbReference type="EMBL" id="KAG2438266.1"/>
    </source>
</evidence>
<proteinExistence type="predicted"/>